<dbReference type="Proteomes" id="UP001500571">
    <property type="component" value="Unassembled WGS sequence"/>
</dbReference>
<evidence type="ECO:0000313" key="6">
    <source>
        <dbReference type="Proteomes" id="UP001500571"/>
    </source>
</evidence>
<dbReference type="Pfam" id="PF14257">
    <property type="entry name" value="DUF4349"/>
    <property type="match status" value="1"/>
</dbReference>
<feature type="chain" id="PRO_5047203775" description="DUF4349 domain-containing protein" evidence="3">
    <location>
        <begin position="28"/>
        <end position="311"/>
    </location>
</feature>
<evidence type="ECO:0000313" key="5">
    <source>
        <dbReference type="EMBL" id="GAA1968994.1"/>
    </source>
</evidence>
<feature type="transmembrane region" description="Helical" evidence="2">
    <location>
        <begin position="269"/>
        <end position="298"/>
    </location>
</feature>
<dbReference type="InterPro" id="IPR025645">
    <property type="entry name" value="DUF4349"/>
</dbReference>
<dbReference type="RefSeq" id="WP_344046470.1">
    <property type="nucleotide sequence ID" value="NZ_BAAAPB010000004.1"/>
</dbReference>
<keyword evidence="6" id="KW-1185">Reference proteome</keyword>
<dbReference type="EMBL" id="BAAAPB010000004">
    <property type="protein sequence ID" value="GAA1968994.1"/>
    <property type="molecule type" value="Genomic_DNA"/>
</dbReference>
<feature type="signal peptide" evidence="3">
    <location>
        <begin position="1"/>
        <end position="27"/>
    </location>
</feature>
<keyword evidence="2" id="KW-0812">Transmembrane</keyword>
<evidence type="ECO:0000256" key="1">
    <source>
        <dbReference type="SAM" id="MobiDB-lite"/>
    </source>
</evidence>
<protein>
    <recommendedName>
        <fullName evidence="4">DUF4349 domain-containing protein</fullName>
    </recommendedName>
</protein>
<keyword evidence="3" id="KW-0732">Signal</keyword>
<name>A0ABP5CUA9_9ACTN</name>
<organism evidence="5 6">
    <name type="scientific">Nocardioides panacihumi</name>
    <dbReference type="NCBI Taxonomy" id="400774"/>
    <lineage>
        <taxon>Bacteria</taxon>
        <taxon>Bacillati</taxon>
        <taxon>Actinomycetota</taxon>
        <taxon>Actinomycetes</taxon>
        <taxon>Propionibacteriales</taxon>
        <taxon>Nocardioidaceae</taxon>
        <taxon>Nocardioides</taxon>
    </lineage>
</organism>
<evidence type="ECO:0000256" key="2">
    <source>
        <dbReference type="SAM" id="Phobius"/>
    </source>
</evidence>
<accession>A0ABP5CUA9</accession>
<evidence type="ECO:0000256" key="3">
    <source>
        <dbReference type="SAM" id="SignalP"/>
    </source>
</evidence>
<proteinExistence type="predicted"/>
<reference evidence="6" key="1">
    <citation type="journal article" date="2019" name="Int. J. Syst. Evol. Microbiol.">
        <title>The Global Catalogue of Microorganisms (GCM) 10K type strain sequencing project: providing services to taxonomists for standard genome sequencing and annotation.</title>
        <authorList>
            <consortium name="The Broad Institute Genomics Platform"/>
            <consortium name="The Broad Institute Genome Sequencing Center for Infectious Disease"/>
            <person name="Wu L."/>
            <person name="Ma J."/>
        </authorList>
    </citation>
    <scope>NUCLEOTIDE SEQUENCE [LARGE SCALE GENOMIC DNA]</scope>
    <source>
        <strain evidence="6">JCM 15309</strain>
    </source>
</reference>
<gene>
    <name evidence="5" type="ORF">GCM10009798_31960</name>
</gene>
<comment type="caution">
    <text evidence="5">The sequence shown here is derived from an EMBL/GenBank/DDBJ whole genome shotgun (WGS) entry which is preliminary data.</text>
</comment>
<feature type="domain" description="DUF4349" evidence="4">
    <location>
        <begin position="84"/>
        <end position="295"/>
    </location>
</feature>
<feature type="region of interest" description="Disordered" evidence="1">
    <location>
        <begin position="27"/>
        <end position="69"/>
    </location>
</feature>
<keyword evidence="2" id="KW-0472">Membrane</keyword>
<evidence type="ECO:0000259" key="4">
    <source>
        <dbReference type="Pfam" id="PF14257"/>
    </source>
</evidence>
<sequence>MDMLTTVARATAALAVPLLLVAGCSSGSSGGTSESSSSSGSASHSTASSAGRQAADMAAGPAAAPGAAAGASGAEAAPTVEQPSIISTGSVSLHAKDVAKARADAQHVADKYGGQVTDQETTTADDKKMGYARLVLRIPARSFDDAMADLEQVAELVDSNTTSEDVSTQVIDVDERVKSARASIDRITTLLSRAEKIGDIMAIEAQLSQREADLNSLLRQQAHLADQTALSTISVTIDRPTVVHHTAKTADKAGFVAGLSAGWHALSGFAIGVATVAGAVLPWVPVALLIGIPIWLAVRRSRRTSPPAEPA</sequence>
<keyword evidence="2" id="KW-1133">Transmembrane helix</keyword>